<reference evidence="1 4" key="2">
    <citation type="submission" date="2020-07" db="EMBL/GenBank/DDBJ databases">
        <authorList>
            <person name="Feng H."/>
        </authorList>
    </citation>
    <scope>NUCLEOTIDE SEQUENCE [LARGE SCALE GENOMIC DNA]</scope>
    <source>
        <strain evidence="4">s-12</strain>
        <strain evidence="1">S-12</strain>
    </source>
</reference>
<comment type="caution">
    <text evidence="2">The sequence shown here is derived from an EMBL/GenBank/DDBJ whole genome shotgun (WGS) entry which is preliminary data.</text>
</comment>
<dbReference type="RefSeq" id="WP_163243086.1">
    <property type="nucleotide sequence ID" value="NZ_CP082780.1"/>
</dbReference>
<evidence type="ECO:0000313" key="1">
    <source>
        <dbReference type="EMBL" id="MBA4538338.1"/>
    </source>
</evidence>
<evidence type="ECO:0000313" key="3">
    <source>
        <dbReference type="Proteomes" id="UP000472971"/>
    </source>
</evidence>
<dbReference type="Proteomes" id="UP000472971">
    <property type="component" value="Unassembled WGS sequence"/>
</dbReference>
<evidence type="ECO:0000313" key="2">
    <source>
        <dbReference type="EMBL" id="NEY82686.1"/>
    </source>
</evidence>
<protein>
    <submittedName>
        <fullName evidence="2">Thioredoxin family protein</fullName>
    </submittedName>
</protein>
<proteinExistence type="predicted"/>
<evidence type="ECO:0000313" key="4">
    <source>
        <dbReference type="Proteomes" id="UP000570010"/>
    </source>
</evidence>
<dbReference type="Gene3D" id="3.40.30.10">
    <property type="entry name" value="Glutaredoxin"/>
    <property type="match status" value="1"/>
</dbReference>
<dbReference type="EMBL" id="JACEIO010000041">
    <property type="protein sequence ID" value="MBA4538338.1"/>
    <property type="molecule type" value="Genomic_DNA"/>
</dbReference>
<sequence>MELLHWFQKGLTFDEYLHSMNVYKEETLYILNEFELTEEEQQQAEMLQQHKLKAIVLTMDWCGDAMLNIPILLNIAATAHIDVRFLLRDDHLELMDQYLTNGTSRSIPIFIFIDEQGNEWAVWGPRAASIQKLVSEEQAKLPNKDALNFKEKQQEMIKHLVSSYQKESHLWREISTSIIETVKKK</sequence>
<keyword evidence="3" id="KW-1185">Reference proteome</keyword>
<dbReference type="SUPFAM" id="SSF52833">
    <property type="entry name" value="Thioredoxin-like"/>
    <property type="match status" value="1"/>
</dbReference>
<dbReference type="AlphaFoldDB" id="A0A6B3W445"/>
<dbReference type="InterPro" id="IPR036249">
    <property type="entry name" value="Thioredoxin-like_sf"/>
</dbReference>
<organism evidence="2 3">
    <name type="scientific">Bacillus aquiflavi</name>
    <dbReference type="NCBI Taxonomy" id="2672567"/>
    <lineage>
        <taxon>Bacteria</taxon>
        <taxon>Bacillati</taxon>
        <taxon>Bacillota</taxon>
        <taxon>Bacilli</taxon>
        <taxon>Bacillales</taxon>
        <taxon>Bacillaceae</taxon>
        <taxon>Bacillus</taxon>
    </lineage>
</organism>
<gene>
    <name evidence="2" type="ORF">G4D64_14520</name>
    <name evidence="1" type="ORF">H1Z61_14650</name>
</gene>
<dbReference type="Proteomes" id="UP000570010">
    <property type="component" value="Unassembled WGS sequence"/>
</dbReference>
<dbReference type="Pfam" id="PF14595">
    <property type="entry name" value="Thioredoxin_9"/>
    <property type="match status" value="1"/>
</dbReference>
<reference evidence="2 3" key="1">
    <citation type="submission" date="2020-02" db="EMBL/GenBank/DDBJ databases">
        <title>Bacillus aquiflavi sp. nov., isolated from yellow water of strong flavor Chinese baijiu in Yibin region of China.</title>
        <authorList>
            <person name="Xie J."/>
        </authorList>
    </citation>
    <scope>NUCLEOTIDE SEQUENCE [LARGE SCALE GENOMIC DNA]</scope>
    <source>
        <strain evidence="2 3">3H-10</strain>
    </source>
</reference>
<dbReference type="EMBL" id="JAAIWN010000042">
    <property type="protein sequence ID" value="NEY82686.1"/>
    <property type="molecule type" value="Genomic_DNA"/>
</dbReference>
<name>A0A6B3W445_9BACI</name>
<accession>A0A6B3W445</accession>